<evidence type="ECO:0000313" key="2">
    <source>
        <dbReference type="Proteomes" id="UP001595953"/>
    </source>
</evidence>
<reference evidence="2" key="1">
    <citation type="journal article" date="2019" name="Int. J. Syst. Evol. Microbiol.">
        <title>The Global Catalogue of Microorganisms (GCM) 10K type strain sequencing project: providing services to taxonomists for standard genome sequencing and annotation.</title>
        <authorList>
            <consortium name="The Broad Institute Genomics Platform"/>
            <consortium name="The Broad Institute Genome Sequencing Center for Infectious Disease"/>
            <person name="Wu L."/>
            <person name="Ma J."/>
        </authorList>
    </citation>
    <scope>NUCLEOTIDE SEQUENCE [LARGE SCALE GENOMIC DNA]</scope>
    <source>
        <strain evidence="2">CCUG 63682</strain>
    </source>
</reference>
<dbReference type="InterPro" id="IPR013324">
    <property type="entry name" value="RNA_pol_sigma_r3/r4-like"/>
</dbReference>
<keyword evidence="2" id="KW-1185">Reference proteome</keyword>
<dbReference type="Proteomes" id="UP001595953">
    <property type="component" value="Unassembled WGS sequence"/>
</dbReference>
<protein>
    <submittedName>
        <fullName evidence="1">RNA polymerase sigma factor</fullName>
    </submittedName>
</protein>
<accession>A0ABV9N1E2</accession>
<dbReference type="NCBIfam" id="TIGR02937">
    <property type="entry name" value="sigma70-ECF"/>
    <property type="match status" value="1"/>
</dbReference>
<dbReference type="EMBL" id="JBHSGP010000006">
    <property type="protein sequence ID" value="MFC4721380.1"/>
    <property type="molecule type" value="Genomic_DNA"/>
</dbReference>
<dbReference type="InterPro" id="IPR036388">
    <property type="entry name" value="WH-like_DNA-bd_sf"/>
</dbReference>
<evidence type="ECO:0000313" key="1">
    <source>
        <dbReference type="EMBL" id="MFC4721380.1"/>
    </source>
</evidence>
<dbReference type="InterPro" id="IPR014284">
    <property type="entry name" value="RNA_pol_sigma-70_dom"/>
</dbReference>
<dbReference type="Gene3D" id="1.10.1740.10">
    <property type="match status" value="1"/>
</dbReference>
<dbReference type="InterPro" id="IPR013325">
    <property type="entry name" value="RNA_pol_sigma_r2"/>
</dbReference>
<proteinExistence type="predicted"/>
<gene>
    <name evidence="1" type="ORF">ACFO5O_03530</name>
</gene>
<organism evidence="1 2">
    <name type="scientific">Geojedonia litorea</name>
    <dbReference type="NCBI Taxonomy" id="1268269"/>
    <lineage>
        <taxon>Bacteria</taxon>
        <taxon>Pseudomonadati</taxon>
        <taxon>Bacteroidota</taxon>
        <taxon>Flavobacteriia</taxon>
        <taxon>Flavobacteriales</taxon>
        <taxon>Flavobacteriaceae</taxon>
        <taxon>Geojedonia</taxon>
    </lineage>
</organism>
<dbReference type="SUPFAM" id="SSF88946">
    <property type="entry name" value="Sigma2 domain of RNA polymerase sigma factors"/>
    <property type="match status" value="1"/>
</dbReference>
<dbReference type="SUPFAM" id="SSF88659">
    <property type="entry name" value="Sigma3 and sigma4 domains of RNA polymerase sigma factors"/>
    <property type="match status" value="1"/>
</dbReference>
<dbReference type="RefSeq" id="WP_387961027.1">
    <property type="nucleotide sequence ID" value="NZ_JBHSGP010000006.1"/>
</dbReference>
<sequence>MSKSDTAQLLTLIRRRDLTVLDKIYRENRSAFLNFAKQYKLPEQDYLDIYQDAIIAFYENVVSEKVQTLDSSIKTYLFSIGKFMIYKKINDYKYNKPIEQEMNAVLQKQIEYYEYHEVSESDYQKLVLKCFGQLGKKCQKMLKLFYYEKFTLEEIKTYLNYDNYNVVKSQKSRCLKTLKDLITKQKQNG</sequence>
<dbReference type="Gene3D" id="1.10.10.10">
    <property type="entry name" value="Winged helix-like DNA-binding domain superfamily/Winged helix DNA-binding domain"/>
    <property type="match status" value="1"/>
</dbReference>
<name>A0ABV9N1E2_9FLAO</name>
<comment type="caution">
    <text evidence="1">The sequence shown here is derived from an EMBL/GenBank/DDBJ whole genome shotgun (WGS) entry which is preliminary data.</text>
</comment>